<keyword evidence="11" id="KW-0963">Cytoplasm</keyword>
<feature type="binding site" evidence="11">
    <location>
        <position position="17"/>
    </location>
    <ligand>
        <name>Mg(2+)</name>
        <dbReference type="ChEBI" id="CHEBI:18420"/>
    </ligand>
</feature>
<dbReference type="HAMAP" id="MF_00109">
    <property type="entry name" value="Shikimate_kinase"/>
    <property type="match status" value="1"/>
</dbReference>
<comment type="catalytic activity">
    <reaction evidence="10 11">
        <text>shikimate + ATP = 3-phosphoshikimate + ADP + H(+)</text>
        <dbReference type="Rhea" id="RHEA:13121"/>
        <dbReference type="ChEBI" id="CHEBI:15378"/>
        <dbReference type="ChEBI" id="CHEBI:30616"/>
        <dbReference type="ChEBI" id="CHEBI:36208"/>
        <dbReference type="ChEBI" id="CHEBI:145989"/>
        <dbReference type="ChEBI" id="CHEBI:456216"/>
        <dbReference type="EC" id="2.7.1.71"/>
    </reaction>
</comment>
<sequence length="172" mass="18482">MNARNIVLVGFMGTGKSTVASLIAERLGWSKVDLDTSIETAERATIPQLFAGQGEPYFRQAETNALIRELEGREGQVVATGGGAVLAEQNRAIMLGNGLVVALTASVETILERVQNDPNRPLLKGNAAASVPELLEKRKTAYDFAHLRIDTTGRTPESIADEIVGKVRKVLV</sequence>
<keyword evidence="8 11" id="KW-0067">ATP-binding</keyword>
<dbReference type="PANTHER" id="PTHR21087">
    <property type="entry name" value="SHIKIMATE KINASE"/>
    <property type="match status" value="1"/>
</dbReference>
<comment type="subcellular location">
    <subcellularLocation>
        <location evidence="11">Cytoplasm</location>
    </subcellularLocation>
</comment>
<accession>A0A927C9T3</accession>
<evidence type="ECO:0000256" key="3">
    <source>
        <dbReference type="ARBA" id="ARBA00012154"/>
    </source>
</evidence>
<dbReference type="CDD" id="cd00464">
    <property type="entry name" value="SK"/>
    <property type="match status" value="1"/>
</dbReference>
<evidence type="ECO:0000256" key="10">
    <source>
        <dbReference type="ARBA" id="ARBA00048567"/>
    </source>
</evidence>
<feature type="binding site" evidence="11">
    <location>
        <position position="82"/>
    </location>
    <ligand>
        <name>substrate</name>
    </ligand>
</feature>
<evidence type="ECO:0000256" key="4">
    <source>
        <dbReference type="ARBA" id="ARBA00022605"/>
    </source>
</evidence>
<dbReference type="GO" id="GO:0009073">
    <property type="term" value="P:aromatic amino acid family biosynthetic process"/>
    <property type="evidence" value="ECO:0007669"/>
    <property type="project" value="UniProtKB-KW"/>
</dbReference>
<comment type="caution">
    <text evidence="12">The sequence shown here is derived from an EMBL/GenBank/DDBJ whole genome shotgun (WGS) entry which is preliminary data.</text>
</comment>
<evidence type="ECO:0000256" key="8">
    <source>
        <dbReference type="ARBA" id="ARBA00022840"/>
    </source>
</evidence>
<gene>
    <name evidence="11" type="primary">aroK</name>
    <name evidence="12" type="ORF">IDH45_08335</name>
</gene>
<proteinExistence type="inferred from homology"/>
<feature type="binding site" evidence="11">
    <location>
        <position position="154"/>
    </location>
    <ligand>
        <name>ATP</name>
        <dbReference type="ChEBI" id="CHEBI:30616"/>
    </ligand>
</feature>
<dbReference type="InterPro" id="IPR023000">
    <property type="entry name" value="Shikimate_kinase_CS"/>
</dbReference>
<evidence type="ECO:0000256" key="5">
    <source>
        <dbReference type="ARBA" id="ARBA00022679"/>
    </source>
</evidence>
<dbReference type="EMBL" id="JACXJA010000007">
    <property type="protein sequence ID" value="MBD2861985.1"/>
    <property type="molecule type" value="Genomic_DNA"/>
</dbReference>
<dbReference type="GO" id="GO:0009423">
    <property type="term" value="P:chorismate biosynthetic process"/>
    <property type="evidence" value="ECO:0007669"/>
    <property type="project" value="UniProtKB-UniRule"/>
</dbReference>
<comment type="function">
    <text evidence="11">Catalyzes the specific phosphorylation of the 3-hydroxyl group of shikimic acid using ATP as a cosubstrate.</text>
</comment>
<dbReference type="EC" id="2.7.1.71" evidence="3 11"/>
<evidence type="ECO:0000256" key="9">
    <source>
        <dbReference type="ARBA" id="ARBA00023141"/>
    </source>
</evidence>
<keyword evidence="13" id="KW-1185">Reference proteome</keyword>
<evidence type="ECO:0000256" key="1">
    <source>
        <dbReference type="ARBA" id="ARBA00004842"/>
    </source>
</evidence>
<dbReference type="Pfam" id="PF01202">
    <property type="entry name" value="SKI"/>
    <property type="match status" value="1"/>
</dbReference>
<dbReference type="GO" id="GO:0000287">
    <property type="term" value="F:magnesium ion binding"/>
    <property type="evidence" value="ECO:0007669"/>
    <property type="project" value="UniProtKB-UniRule"/>
</dbReference>
<feature type="binding site" evidence="11">
    <location>
        <position position="59"/>
    </location>
    <ligand>
        <name>substrate</name>
    </ligand>
</feature>
<dbReference type="Gene3D" id="3.40.50.300">
    <property type="entry name" value="P-loop containing nucleotide triphosphate hydrolases"/>
    <property type="match status" value="1"/>
</dbReference>
<dbReference type="AlphaFoldDB" id="A0A927C9T3"/>
<feature type="binding site" evidence="11">
    <location>
        <position position="120"/>
    </location>
    <ligand>
        <name>ATP</name>
        <dbReference type="ChEBI" id="CHEBI:30616"/>
    </ligand>
</feature>
<comment type="cofactor">
    <cofactor evidence="11">
        <name>Mg(2+)</name>
        <dbReference type="ChEBI" id="CHEBI:18420"/>
    </cofactor>
    <text evidence="11">Binds 1 Mg(2+) ion per subunit.</text>
</comment>
<comment type="subunit">
    <text evidence="11">Monomer.</text>
</comment>
<dbReference type="PANTHER" id="PTHR21087:SF16">
    <property type="entry name" value="SHIKIMATE KINASE 1, CHLOROPLASTIC"/>
    <property type="match status" value="1"/>
</dbReference>
<evidence type="ECO:0000256" key="2">
    <source>
        <dbReference type="ARBA" id="ARBA00006997"/>
    </source>
</evidence>
<evidence type="ECO:0000256" key="6">
    <source>
        <dbReference type="ARBA" id="ARBA00022741"/>
    </source>
</evidence>
<reference evidence="12" key="1">
    <citation type="submission" date="2020-09" db="EMBL/GenBank/DDBJ databases">
        <title>A novel bacterium of genus Paenibacillus, isolated from South China Sea.</title>
        <authorList>
            <person name="Huang H."/>
            <person name="Mo K."/>
            <person name="Hu Y."/>
        </authorList>
    </citation>
    <scope>NUCLEOTIDE SEQUENCE</scope>
    <source>
        <strain evidence="12">IB182363</strain>
    </source>
</reference>
<evidence type="ECO:0000313" key="12">
    <source>
        <dbReference type="EMBL" id="MBD2861985.1"/>
    </source>
</evidence>
<dbReference type="SUPFAM" id="SSF52540">
    <property type="entry name" value="P-loop containing nucleoside triphosphate hydrolases"/>
    <property type="match status" value="1"/>
</dbReference>
<keyword evidence="11" id="KW-0460">Magnesium</keyword>
<feature type="binding site" evidence="11">
    <location>
        <position position="138"/>
    </location>
    <ligand>
        <name>substrate</name>
    </ligand>
</feature>
<organism evidence="12 13">
    <name type="scientific">Paenibacillus oceani</name>
    <dbReference type="NCBI Taxonomy" id="2772510"/>
    <lineage>
        <taxon>Bacteria</taxon>
        <taxon>Bacillati</taxon>
        <taxon>Bacillota</taxon>
        <taxon>Bacilli</taxon>
        <taxon>Bacillales</taxon>
        <taxon>Paenibacillaceae</taxon>
        <taxon>Paenibacillus</taxon>
    </lineage>
</organism>
<feature type="binding site" evidence="11">
    <location>
        <position position="35"/>
    </location>
    <ligand>
        <name>substrate</name>
    </ligand>
</feature>
<dbReference type="InterPro" id="IPR031322">
    <property type="entry name" value="Shikimate/glucono_kinase"/>
</dbReference>
<keyword evidence="9 11" id="KW-0057">Aromatic amino acid biosynthesis</keyword>
<dbReference type="GO" id="GO:0005524">
    <property type="term" value="F:ATP binding"/>
    <property type="evidence" value="ECO:0007669"/>
    <property type="project" value="UniProtKB-UniRule"/>
</dbReference>
<dbReference type="GO" id="GO:0008652">
    <property type="term" value="P:amino acid biosynthetic process"/>
    <property type="evidence" value="ECO:0007669"/>
    <property type="project" value="UniProtKB-KW"/>
</dbReference>
<evidence type="ECO:0000256" key="11">
    <source>
        <dbReference type="HAMAP-Rule" id="MF_00109"/>
    </source>
</evidence>
<keyword evidence="6 11" id="KW-0547">Nucleotide-binding</keyword>
<dbReference type="InterPro" id="IPR027417">
    <property type="entry name" value="P-loop_NTPase"/>
</dbReference>
<evidence type="ECO:0000313" key="13">
    <source>
        <dbReference type="Proteomes" id="UP000639396"/>
    </source>
</evidence>
<name>A0A927C9T3_9BACL</name>
<protein>
    <recommendedName>
        <fullName evidence="3 11">Shikimate kinase</fullName>
        <shortName evidence="11">SK</shortName>
        <ecNumber evidence="3 11">2.7.1.71</ecNumber>
    </recommendedName>
</protein>
<keyword evidence="11" id="KW-0479">Metal-binding</keyword>
<keyword evidence="7 11" id="KW-0418">Kinase</keyword>
<evidence type="ECO:0000256" key="7">
    <source>
        <dbReference type="ARBA" id="ARBA00022777"/>
    </source>
</evidence>
<dbReference type="GO" id="GO:0005829">
    <property type="term" value="C:cytosol"/>
    <property type="evidence" value="ECO:0007669"/>
    <property type="project" value="TreeGrafter"/>
</dbReference>
<comment type="similarity">
    <text evidence="2 11">Belongs to the shikimate kinase family.</text>
</comment>
<keyword evidence="5 11" id="KW-0808">Transferase</keyword>
<dbReference type="GO" id="GO:0004765">
    <property type="term" value="F:shikimate kinase activity"/>
    <property type="evidence" value="ECO:0007669"/>
    <property type="project" value="UniProtKB-UniRule"/>
</dbReference>
<dbReference type="InterPro" id="IPR000623">
    <property type="entry name" value="Shikimate_kinase/TSH1"/>
</dbReference>
<comment type="pathway">
    <text evidence="1 11">Metabolic intermediate biosynthesis; chorismate biosynthesis; chorismate from D-erythrose 4-phosphate and phosphoenolpyruvate: step 5/7.</text>
</comment>
<feature type="binding site" evidence="11">
    <location>
        <begin position="13"/>
        <end position="18"/>
    </location>
    <ligand>
        <name>ATP</name>
        <dbReference type="ChEBI" id="CHEBI:30616"/>
    </ligand>
</feature>
<dbReference type="PROSITE" id="PS01128">
    <property type="entry name" value="SHIKIMATE_KINASE"/>
    <property type="match status" value="1"/>
</dbReference>
<dbReference type="Proteomes" id="UP000639396">
    <property type="component" value="Unassembled WGS sequence"/>
</dbReference>
<keyword evidence="4 11" id="KW-0028">Amino-acid biosynthesis</keyword>
<dbReference type="RefSeq" id="WP_190926448.1">
    <property type="nucleotide sequence ID" value="NZ_JACXJA010000007.1"/>
</dbReference>
<dbReference type="PRINTS" id="PR01100">
    <property type="entry name" value="SHIKIMTKNASE"/>
</dbReference>